<evidence type="ECO:0000256" key="1">
    <source>
        <dbReference type="SAM" id="Phobius"/>
    </source>
</evidence>
<proteinExistence type="predicted"/>
<dbReference type="InterPro" id="IPR018639">
    <property type="entry name" value="DUF2062"/>
</dbReference>
<dbReference type="AlphaFoldDB" id="A0A7C5AKC1"/>
<protein>
    <submittedName>
        <fullName evidence="3">DUF2062 domain-containing protein</fullName>
    </submittedName>
</protein>
<keyword evidence="1" id="KW-0812">Transmembrane</keyword>
<evidence type="ECO:0000313" key="3">
    <source>
        <dbReference type="EMBL" id="HGZ10589.1"/>
    </source>
</evidence>
<gene>
    <name evidence="3" type="ORF">ENW48_00020</name>
</gene>
<name>A0A7C5AKC1_9BACT</name>
<sequence>MTLKRTLRYCWLKFRRLQGDPRKLAWGMALGVFIGVTPTIPFHTVLALSLAPLLRVSVVTAYLGIWISNPLTWVPQYLLAYEVGCWLLFGGEPLYIPEQVDLAAFLHLLWRGGLALQVGGLVIAVPPAVASYFLTLWVVKRYRRTRARNKSRVGLFSSEHPAASGPET</sequence>
<evidence type="ECO:0000259" key="2">
    <source>
        <dbReference type="Pfam" id="PF09835"/>
    </source>
</evidence>
<dbReference type="PANTHER" id="PTHR40547">
    <property type="entry name" value="SLL0298 PROTEIN"/>
    <property type="match status" value="1"/>
</dbReference>
<comment type="caution">
    <text evidence="3">The sequence shown here is derived from an EMBL/GenBank/DDBJ whole genome shotgun (WGS) entry which is preliminary data.</text>
</comment>
<dbReference type="EMBL" id="DTKJ01000001">
    <property type="protein sequence ID" value="HGZ10589.1"/>
    <property type="molecule type" value="Genomic_DNA"/>
</dbReference>
<feature type="transmembrane region" description="Helical" evidence="1">
    <location>
        <begin position="116"/>
        <end position="139"/>
    </location>
</feature>
<accession>A0A7C5AKC1</accession>
<dbReference type="PANTHER" id="PTHR40547:SF1">
    <property type="entry name" value="SLL0298 PROTEIN"/>
    <property type="match status" value="1"/>
</dbReference>
<reference evidence="3" key="1">
    <citation type="journal article" date="2020" name="mSystems">
        <title>Genome- and Community-Level Interaction Insights into Carbon Utilization and Element Cycling Functions of Hydrothermarchaeota in Hydrothermal Sediment.</title>
        <authorList>
            <person name="Zhou Z."/>
            <person name="Liu Y."/>
            <person name="Xu W."/>
            <person name="Pan J."/>
            <person name="Luo Z.H."/>
            <person name="Li M."/>
        </authorList>
    </citation>
    <scope>NUCLEOTIDE SEQUENCE [LARGE SCALE GENOMIC DNA]</scope>
    <source>
        <strain evidence="3">SpSt-853</strain>
    </source>
</reference>
<keyword evidence="1" id="KW-0472">Membrane</keyword>
<keyword evidence="1" id="KW-1133">Transmembrane helix</keyword>
<feature type="transmembrane region" description="Helical" evidence="1">
    <location>
        <begin position="46"/>
        <end position="65"/>
    </location>
</feature>
<feature type="transmembrane region" description="Helical" evidence="1">
    <location>
        <begin position="77"/>
        <end position="96"/>
    </location>
</feature>
<feature type="domain" description="DUF2062" evidence="2">
    <location>
        <begin position="5"/>
        <end position="147"/>
    </location>
</feature>
<feature type="transmembrane region" description="Helical" evidence="1">
    <location>
        <begin position="21"/>
        <end position="40"/>
    </location>
</feature>
<dbReference type="Pfam" id="PF09835">
    <property type="entry name" value="DUF2062"/>
    <property type="match status" value="1"/>
</dbReference>
<organism evidence="3">
    <name type="scientific">Desulfobacca acetoxidans</name>
    <dbReference type="NCBI Taxonomy" id="60893"/>
    <lineage>
        <taxon>Bacteria</taxon>
        <taxon>Pseudomonadati</taxon>
        <taxon>Thermodesulfobacteriota</taxon>
        <taxon>Desulfobaccia</taxon>
        <taxon>Desulfobaccales</taxon>
        <taxon>Desulfobaccaceae</taxon>
        <taxon>Desulfobacca</taxon>
    </lineage>
</organism>